<reference evidence="6 7" key="1">
    <citation type="journal article" date="2019" name="Emerg. Microbes Infect.">
        <title>Comprehensive subspecies identification of 175 nontuberculous mycobacteria species based on 7547 genomic profiles.</title>
        <authorList>
            <person name="Matsumoto Y."/>
            <person name="Kinjo T."/>
            <person name="Motooka D."/>
            <person name="Nabeya D."/>
            <person name="Jung N."/>
            <person name="Uechi K."/>
            <person name="Horii T."/>
            <person name="Iida T."/>
            <person name="Fujita J."/>
            <person name="Nakamura S."/>
        </authorList>
    </citation>
    <scope>NUCLEOTIDE SEQUENCE [LARGE SCALE GENOMIC DNA]</scope>
    <source>
        <strain evidence="6 7">JCM 30996</strain>
    </source>
</reference>
<dbReference type="Proteomes" id="UP000465304">
    <property type="component" value="Unassembled WGS sequence"/>
</dbReference>
<dbReference type="Pfam" id="PF00440">
    <property type="entry name" value="TetR_N"/>
    <property type="match status" value="1"/>
</dbReference>
<organism evidence="6 7">
    <name type="scientific">Mycolicibacterium hippocampi</name>
    <dbReference type="NCBI Taxonomy" id="659824"/>
    <lineage>
        <taxon>Bacteria</taxon>
        <taxon>Bacillati</taxon>
        <taxon>Actinomycetota</taxon>
        <taxon>Actinomycetes</taxon>
        <taxon>Mycobacteriales</taxon>
        <taxon>Mycobacteriaceae</taxon>
        <taxon>Mycolicibacterium</taxon>
    </lineage>
</organism>
<comment type="caution">
    <text evidence="6">The sequence shown here is derived from an EMBL/GenBank/DDBJ whole genome shotgun (WGS) entry which is preliminary data.</text>
</comment>
<evidence type="ECO:0000313" key="7">
    <source>
        <dbReference type="Proteomes" id="UP000465304"/>
    </source>
</evidence>
<dbReference type="InterPro" id="IPR036271">
    <property type="entry name" value="Tet_transcr_reg_TetR-rel_C_sf"/>
</dbReference>
<dbReference type="PANTHER" id="PTHR47506">
    <property type="entry name" value="TRANSCRIPTIONAL REGULATORY PROTEIN"/>
    <property type="match status" value="1"/>
</dbReference>
<dbReference type="PROSITE" id="PS50977">
    <property type="entry name" value="HTH_TETR_2"/>
    <property type="match status" value="1"/>
</dbReference>
<dbReference type="SUPFAM" id="SSF46689">
    <property type="entry name" value="Homeodomain-like"/>
    <property type="match status" value="1"/>
</dbReference>
<dbReference type="PANTHER" id="PTHR47506:SF6">
    <property type="entry name" value="HTH-TYPE TRANSCRIPTIONAL REPRESSOR NEMR"/>
    <property type="match status" value="1"/>
</dbReference>
<protein>
    <submittedName>
        <fullName evidence="6">TetR family transcriptional regulator</fullName>
    </submittedName>
</protein>
<accession>A0A7I9ZT40</accession>
<dbReference type="GO" id="GO:0003677">
    <property type="term" value="F:DNA binding"/>
    <property type="evidence" value="ECO:0007669"/>
    <property type="project" value="UniProtKB-UniRule"/>
</dbReference>
<keyword evidence="2 4" id="KW-0238">DNA-binding</keyword>
<dbReference type="RefSeq" id="WP_163892761.1">
    <property type="nucleotide sequence ID" value="NZ_BLLB01000002.1"/>
</dbReference>
<evidence type="ECO:0000256" key="1">
    <source>
        <dbReference type="ARBA" id="ARBA00023015"/>
    </source>
</evidence>
<name>A0A7I9ZT40_9MYCO</name>
<keyword evidence="1" id="KW-0805">Transcription regulation</keyword>
<evidence type="ECO:0000256" key="4">
    <source>
        <dbReference type="PROSITE-ProRule" id="PRU00335"/>
    </source>
</evidence>
<evidence type="ECO:0000259" key="5">
    <source>
        <dbReference type="PROSITE" id="PS50977"/>
    </source>
</evidence>
<dbReference type="SUPFAM" id="SSF48498">
    <property type="entry name" value="Tetracyclin repressor-like, C-terminal domain"/>
    <property type="match status" value="1"/>
</dbReference>
<dbReference type="InterPro" id="IPR009057">
    <property type="entry name" value="Homeodomain-like_sf"/>
</dbReference>
<evidence type="ECO:0000256" key="3">
    <source>
        <dbReference type="ARBA" id="ARBA00023163"/>
    </source>
</evidence>
<sequence>MPAEDVRQRAIDAAVELFHREGFGAVGIDRLTTSIGMSKRTLYKYFSSKDDLLLAVLDSCDEMAVGNLPDEDDDSVPRERILEVFDRQAQYCSNPEFSGCFFGNIATELRDPNHPAVRIAADHKAQLTRFFARQAALAGAASPAELAEQLTVLHVGAADYALMNGHYPKSTKNAAAALLTASEI</sequence>
<dbReference type="AlphaFoldDB" id="A0A7I9ZT40"/>
<dbReference type="PRINTS" id="PR00455">
    <property type="entry name" value="HTHTETR"/>
</dbReference>
<evidence type="ECO:0000313" key="6">
    <source>
        <dbReference type="EMBL" id="GFH04202.1"/>
    </source>
</evidence>
<proteinExistence type="predicted"/>
<dbReference type="EMBL" id="BLLB01000002">
    <property type="protein sequence ID" value="GFH04202.1"/>
    <property type="molecule type" value="Genomic_DNA"/>
</dbReference>
<keyword evidence="7" id="KW-1185">Reference proteome</keyword>
<dbReference type="InterPro" id="IPR001647">
    <property type="entry name" value="HTH_TetR"/>
</dbReference>
<evidence type="ECO:0000256" key="2">
    <source>
        <dbReference type="ARBA" id="ARBA00023125"/>
    </source>
</evidence>
<keyword evidence="3" id="KW-0804">Transcription</keyword>
<dbReference type="Gene3D" id="1.10.357.10">
    <property type="entry name" value="Tetracycline Repressor, domain 2"/>
    <property type="match status" value="1"/>
</dbReference>
<gene>
    <name evidence="6" type="ORF">MHIP_46850</name>
</gene>
<feature type="DNA-binding region" description="H-T-H motif" evidence="4">
    <location>
        <begin position="27"/>
        <end position="46"/>
    </location>
</feature>
<feature type="domain" description="HTH tetR-type" evidence="5">
    <location>
        <begin position="4"/>
        <end position="64"/>
    </location>
</feature>